<dbReference type="GO" id="GO:0020037">
    <property type="term" value="F:heme binding"/>
    <property type="evidence" value="ECO:0007669"/>
    <property type="project" value="InterPro"/>
</dbReference>
<accession>A0A0K0F0Z0</accession>
<keyword evidence="1 4" id="KW-0349">Heme</keyword>
<keyword evidence="2" id="KW-0479">Metal-binding</keyword>
<keyword evidence="4" id="KW-0813">Transport</keyword>
<dbReference type="Pfam" id="PF00042">
    <property type="entry name" value="Globin"/>
    <property type="match status" value="1"/>
</dbReference>
<dbReference type="WBParaSite" id="SVE_0245700.1">
    <property type="protein sequence ID" value="SVE_0245700.1"/>
    <property type="gene ID" value="SVE_0245700"/>
</dbReference>
<dbReference type="PANTHER" id="PTHR46458:SF6">
    <property type="entry name" value="GLOBIN FAMILY PROFILE DOMAIN-CONTAINING PROTEIN"/>
    <property type="match status" value="1"/>
</dbReference>
<evidence type="ECO:0000256" key="3">
    <source>
        <dbReference type="ARBA" id="ARBA00023004"/>
    </source>
</evidence>
<evidence type="ECO:0000256" key="1">
    <source>
        <dbReference type="ARBA" id="ARBA00022617"/>
    </source>
</evidence>
<dbReference type="GO" id="GO:0019825">
    <property type="term" value="F:oxygen binding"/>
    <property type="evidence" value="ECO:0007669"/>
    <property type="project" value="InterPro"/>
</dbReference>
<dbReference type="Gene3D" id="1.10.490.10">
    <property type="entry name" value="Globins"/>
    <property type="match status" value="1"/>
</dbReference>
<dbReference type="InterPro" id="IPR000971">
    <property type="entry name" value="Globin"/>
</dbReference>
<evidence type="ECO:0000256" key="4">
    <source>
        <dbReference type="RuleBase" id="RU000356"/>
    </source>
</evidence>
<comment type="similarity">
    <text evidence="4">Belongs to the globin family.</text>
</comment>
<evidence type="ECO:0000256" key="2">
    <source>
        <dbReference type="ARBA" id="ARBA00022723"/>
    </source>
</evidence>
<keyword evidence="6" id="KW-1185">Reference proteome</keyword>
<keyword evidence="3" id="KW-0408">Iron</keyword>
<dbReference type="CDD" id="cd01040">
    <property type="entry name" value="Mb-like"/>
    <property type="match status" value="1"/>
</dbReference>
<reference evidence="7" key="2">
    <citation type="submission" date="2015-08" db="UniProtKB">
        <authorList>
            <consortium name="WormBaseParasite"/>
        </authorList>
    </citation>
    <scope>IDENTIFICATION</scope>
</reference>
<dbReference type="SUPFAM" id="SSF46458">
    <property type="entry name" value="Globin-like"/>
    <property type="match status" value="1"/>
</dbReference>
<sequence length="370" mass="43445">MSNPTKKESDEFIQYVEHKDLFTIARAHWIQLFKVNMQHTIIAQTFINIAEQHPHLKPYWTFMRTSRPFNTIEVNSLDEDSESLDEDVKQVVKSGILQDSSTFITANLKDNHDHKFSNHISTVQAVMTILMDNIDDYKSLVKVMREFGSYHFFYEAFEPHFELFHQHFMTVIKRLLANTTEEVDDKIEKSWNALFEELKENMSYGVALQRHIYLKTAFTLDDILVVEDDWHKIEAYGLDKVGDLIYNRMIVKYVLILKDMDISLPLDINVEYKKIKQISHQVIYTLQIAIKNYSIEDGFANLPELVTDFTLNYTLITICPMVFRKAFNDALIHSLSILMGNDTMKECKIHIWGKLYRILEQAIMTNIARL</sequence>
<protein>
    <submittedName>
        <fullName evidence="7">GLOBIN domain-containing protein</fullName>
    </submittedName>
</protein>
<evidence type="ECO:0000313" key="6">
    <source>
        <dbReference type="Proteomes" id="UP000035680"/>
    </source>
</evidence>
<dbReference type="InterPro" id="IPR009050">
    <property type="entry name" value="Globin-like_sf"/>
</dbReference>
<dbReference type="STRING" id="75913.A0A0K0F0Z0"/>
<dbReference type="Proteomes" id="UP000035680">
    <property type="component" value="Unassembled WGS sequence"/>
</dbReference>
<dbReference type="GO" id="GO:0046872">
    <property type="term" value="F:metal ion binding"/>
    <property type="evidence" value="ECO:0007669"/>
    <property type="project" value="UniProtKB-KW"/>
</dbReference>
<dbReference type="InterPro" id="IPR044399">
    <property type="entry name" value="Mb-like_M"/>
</dbReference>
<dbReference type="AlphaFoldDB" id="A0A0K0F0Z0"/>
<organism evidence="6 7">
    <name type="scientific">Strongyloides venezuelensis</name>
    <name type="common">Threadworm</name>
    <dbReference type="NCBI Taxonomy" id="75913"/>
    <lineage>
        <taxon>Eukaryota</taxon>
        <taxon>Metazoa</taxon>
        <taxon>Ecdysozoa</taxon>
        <taxon>Nematoda</taxon>
        <taxon>Chromadorea</taxon>
        <taxon>Rhabditida</taxon>
        <taxon>Tylenchina</taxon>
        <taxon>Panagrolaimomorpha</taxon>
        <taxon>Strongyloidoidea</taxon>
        <taxon>Strongyloididae</taxon>
        <taxon>Strongyloides</taxon>
    </lineage>
</organism>
<keyword evidence="4" id="KW-0561">Oxygen transport</keyword>
<name>A0A0K0F0Z0_STRVS</name>
<dbReference type="InterPro" id="IPR012292">
    <property type="entry name" value="Globin/Proto"/>
</dbReference>
<reference evidence="6" key="1">
    <citation type="submission" date="2014-07" db="EMBL/GenBank/DDBJ databases">
        <authorList>
            <person name="Martin A.A"/>
            <person name="De Silva N."/>
        </authorList>
    </citation>
    <scope>NUCLEOTIDE SEQUENCE</scope>
</reference>
<feature type="domain" description="Globin" evidence="5">
    <location>
        <begin position="111"/>
        <end position="199"/>
    </location>
</feature>
<dbReference type="PANTHER" id="PTHR46458">
    <property type="entry name" value="BLR2807 PROTEIN"/>
    <property type="match status" value="1"/>
</dbReference>
<proteinExistence type="inferred from homology"/>
<dbReference type="InterPro" id="IPR050532">
    <property type="entry name" value="Globin-like_OT"/>
</dbReference>
<evidence type="ECO:0000259" key="5">
    <source>
        <dbReference type="Pfam" id="PF00042"/>
    </source>
</evidence>
<dbReference type="GO" id="GO:0005344">
    <property type="term" value="F:oxygen carrier activity"/>
    <property type="evidence" value="ECO:0007669"/>
    <property type="project" value="UniProtKB-KW"/>
</dbReference>
<evidence type="ECO:0000313" key="7">
    <source>
        <dbReference type="WBParaSite" id="SVE_0245700.1"/>
    </source>
</evidence>